<dbReference type="InterPro" id="IPR046357">
    <property type="entry name" value="PPIase_dom_sf"/>
</dbReference>
<evidence type="ECO:0000256" key="2">
    <source>
        <dbReference type="ARBA" id="ARBA00004496"/>
    </source>
</evidence>
<proteinExistence type="inferred from homology"/>
<comment type="similarity">
    <text evidence="3 10">Belongs to the FKBP-type PPIase family.</text>
</comment>
<evidence type="ECO:0000256" key="3">
    <source>
        <dbReference type="ARBA" id="ARBA00006577"/>
    </source>
</evidence>
<evidence type="ECO:0000256" key="1">
    <source>
        <dbReference type="ARBA" id="ARBA00000971"/>
    </source>
</evidence>
<evidence type="ECO:0000256" key="6">
    <source>
        <dbReference type="ARBA" id="ARBA00023186"/>
    </source>
</evidence>
<evidence type="ECO:0000256" key="5">
    <source>
        <dbReference type="ARBA" id="ARBA00023110"/>
    </source>
</evidence>
<dbReference type="GO" id="GO:0042026">
    <property type="term" value="P:protein refolding"/>
    <property type="evidence" value="ECO:0007669"/>
    <property type="project" value="UniProtKB-ARBA"/>
</dbReference>
<sequence length="162" mass="17921">MQIEKDKVVTVHYRVSSLLGEVIEDSHDDEPLVYLHGYQAMVQALEDEMLGKAAGDKVSLTVENAYGEREEGLQQRVSINHIVREGKSKPKLKPGMMVYLNTKQGSRPVTVVKAGLKFVDVDTNHPYAGKPLTFDVEVLKVRDATADEISHGHVHGEGGVHH</sequence>
<accession>A0A832J2V4</accession>
<comment type="subcellular location">
    <subcellularLocation>
        <location evidence="2">Cytoplasm</location>
    </subcellularLocation>
</comment>
<evidence type="ECO:0000256" key="4">
    <source>
        <dbReference type="ARBA" id="ARBA00022490"/>
    </source>
</evidence>
<comment type="catalytic activity">
    <reaction evidence="1 9 10">
        <text>[protein]-peptidylproline (omega=180) = [protein]-peptidylproline (omega=0)</text>
        <dbReference type="Rhea" id="RHEA:16237"/>
        <dbReference type="Rhea" id="RHEA-COMP:10747"/>
        <dbReference type="Rhea" id="RHEA-COMP:10748"/>
        <dbReference type="ChEBI" id="CHEBI:83833"/>
        <dbReference type="ChEBI" id="CHEBI:83834"/>
        <dbReference type="EC" id="5.2.1.8"/>
    </reaction>
</comment>
<dbReference type="PROSITE" id="PS50059">
    <property type="entry name" value="FKBP_PPIASE"/>
    <property type="match status" value="1"/>
</dbReference>
<evidence type="ECO:0000259" key="11">
    <source>
        <dbReference type="PROSITE" id="PS50059"/>
    </source>
</evidence>
<evidence type="ECO:0000256" key="9">
    <source>
        <dbReference type="PROSITE-ProRule" id="PRU00277"/>
    </source>
</evidence>
<evidence type="ECO:0000256" key="10">
    <source>
        <dbReference type="RuleBase" id="RU003915"/>
    </source>
</evidence>
<gene>
    <name evidence="12" type="ORF">ENJ65_02890</name>
</gene>
<keyword evidence="5 9" id="KW-0697">Rotamase</keyword>
<dbReference type="InterPro" id="IPR001179">
    <property type="entry name" value="PPIase_FKBP_dom"/>
</dbReference>
<comment type="caution">
    <text evidence="12">The sequence shown here is derived from an EMBL/GenBank/DDBJ whole genome shotgun (WGS) entry which is preliminary data.</text>
</comment>
<comment type="function">
    <text evidence="8">Also involved in hydrogenase metallocenter assembly, probably by participating in the nickel insertion step. This function in hydrogenase biosynthesis requires chaperone activity and the presence of the metal-binding domain, but not PPIase activity.</text>
</comment>
<dbReference type="Pfam" id="PF00254">
    <property type="entry name" value="FKBP_C"/>
    <property type="match status" value="1"/>
</dbReference>
<dbReference type="EMBL" id="DRNF01000182">
    <property type="protein sequence ID" value="HHJ80560.1"/>
    <property type="molecule type" value="Genomic_DNA"/>
</dbReference>
<reference evidence="12" key="1">
    <citation type="journal article" date="2020" name="mSystems">
        <title>Genome- and Community-Level Interaction Insights into Carbon Utilization and Element Cycling Functions of Hydrothermarchaeota in Hydrothermal Sediment.</title>
        <authorList>
            <person name="Zhou Z."/>
            <person name="Liu Y."/>
            <person name="Xu W."/>
            <person name="Pan J."/>
            <person name="Luo Z.H."/>
            <person name="Li M."/>
        </authorList>
    </citation>
    <scope>NUCLEOTIDE SEQUENCE [LARGE SCALE GENOMIC DNA]</scope>
    <source>
        <strain evidence="12">HyVt-505</strain>
    </source>
</reference>
<dbReference type="PANTHER" id="PTHR47861:SF3">
    <property type="entry name" value="FKBP-TYPE PEPTIDYL-PROLYL CIS-TRANS ISOMERASE SLYD"/>
    <property type="match status" value="1"/>
</dbReference>
<evidence type="ECO:0000256" key="7">
    <source>
        <dbReference type="ARBA" id="ARBA00023235"/>
    </source>
</evidence>
<keyword evidence="6" id="KW-0143">Chaperone</keyword>
<dbReference type="Gene3D" id="3.10.50.40">
    <property type="match status" value="1"/>
</dbReference>
<keyword evidence="4" id="KW-0963">Cytoplasm</keyword>
<organism evidence="12">
    <name type="scientific">Candidatus Tenderia electrophaga</name>
    <dbReference type="NCBI Taxonomy" id="1748243"/>
    <lineage>
        <taxon>Bacteria</taxon>
        <taxon>Pseudomonadati</taxon>
        <taxon>Pseudomonadota</taxon>
        <taxon>Gammaproteobacteria</taxon>
        <taxon>Candidatus Tenderiales</taxon>
        <taxon>Candidatus Tenderiaceae</taxon>
        <taxon>Candidatus Tenderia</taxon>
    </lineage>
</organism>
<evidence type="ECO:0000313" key="12">
    <source>
        <dbReference type="EMBL" id="HHJ80560.1"/>
    </source>
</evidence>
<dbReference type="SUPFAM" id="SSF54534">
    <property type="entry name" value="FKBP-like"/>
    <property type="match status" value="1"/>
</dbReference>
<dbReference type="Proteomes" id="UP000885832">
    <property type="component" value="Unassembled WGS sequence"/>
</dbReference>
<dbReference type="PANTHER" id="PTHR47861">
    <property type="entry name" value="FKBP-TYPE PEPTIDYL-PROLYL CIS-TRANS ISOMERASE SLYD"/>
    <property type="match status" value="1"/>
</dbReference>
<name>A0A832J2V4_9GAMM</name>
<dbReference type="EC" id="5.2.1.8" evidence="10"/>
<dbReference type="GO" id="GO:0005737">
    <property type="term" value="C:cytoplasm"/>
    <property type="evidence" value="ECO:0007669"/>
    <property type="project" value="UniProtKB-SubCell"/>
</dbReference>
<protein>
    <recommendedName>
        <fullName evidence="10">Peptidyl-prolyl cis-trans isomerase</fullName>
        <ecNumber evidence="10">5.2.1.8</ecNumber>
    </recommendedName>
</protein>
<feature type="domain" description="PPIase FKBP-type" evidence="11">
    <location>
        <begin position="6"/>
        <end position="80"/>
    </location>
</feature>
<evidence type="ECO:0000256" key="8">
    <source>
        <dbReference type="ARBA" id="ARBA00037071"/>
    </source>
</evidence>
<keyword evidence="7 9" id="KW-0413">Isomerase</keyword>
<dbReference type="GO" id="GO:0003755">
    <property type="term" value="F:peptidyl-prolyl cis-trans isomerase activity"/>
    <property type="evidence" value="ECO:0007669"/>
    <property type="project" value="UniProtKB-UniRule"/>
</dbReference>
<dbReference type="AlphaFoldDB" id="A0A832J2V4"/>